<feature type="compositionally biased region" description="Basic and acidic residues" evidence="12">
    <location>
        <begin position="1521"/>
        <end position="1530"/>
    </location>
</feature>
<dbReference type="InterPro" id="IPR056882">
    <property type="entry name" value="MOM1_dom"/>
</dbReference>
<dbReference type="InterPro" id="IPR019786">
    <property type="entry name" value="Zinc_finger_PHD-type_CS"/>
</dbReference>
<evidence type="ECO:0000259" key="16">
    <source>
        <dbReference type="PROSITE" id="PS51194"/>
    </source>
</evidence>
<dbReference type="InterPro" id="IPR027417">
    <property type="entry name" value="P-loop_NTPase"/>
</dbReference>
<evidence type="ECO:0000256" key="4">
    <source>
        <dbReference type="ARBA" id="ARBA00022737"/>
    </source>
</evidence>
<dbReference type="GO" id="GO:0003677">
    <property type="term" value="F:DNA binding"/>
    <property type="evidence" value="ECO:0007669"/>
    <property type="project" value="TreeGrafter"/>
</dbReference>
<keyword evidence="8" id="KW-0862">Zinc</keyword>
<evidence type="ECO:0000256" key="3">
    <source>
        <dbReference type="ARBA" id="ARBA00022723"/>
    </source>
</evidence>
<evidence type="ECO:0000256" key="1">
    <source>
        <dbReference type="ARBA" id="ARBA00004123"/>
    </source>
</evidence>
<dbReference type="GO" id="GO:0005524">
    <property type="term" value="F:ATP binding"/>
    <property type="evidence" value="ECO:0007669"/>
    <property type="project" value="UniProtKB-KW"/>
</dbReference>
<feature type="region of interest" description="Disordered" evidence="12">
    <location>
        <begin position="2071"/>
        <end position="2116"/>
    </location>
</feature>
<keyword evidence="7" id="KW-0378">Hydrolase</keyword>
<feature type="compositionally biased region" description="Low complexity" evidence="12">
    <location>
        <begin position="1982"/>
        <end position="1994"/>
    </location>
</feature>
<dbReference type="InterPro" id="IPR011011">
    <property type="entry name" value="Znf_FYVE_PHD"/>
</dbReference>
<evidence type="ECO:0000256" key="5">
    <source>
        <dbReference type="ARBA" id="ARBA00022741"/>
    </source>
</evidence>
<keyword evidence="4" id="KW-0677">Repeat</keyword>
<dbReference type="EMBL" id="JABFUD020000011">
    <property type="protein sequence ID" value="KAI5073192.1"/>
    <property type="molecule type" value="Genomic_DNA"/>
</dbReference>
<evidence type="ECO:0000256" key="12">
    <source>
        <dbReference type="SAM" id="MobiDB-lite"/>
    </source>
</evidence>
<feature type="domain" description="Helicase ATP-binding" evidence="15">
    <location>
        <begin position="855"/>
        <end position="1023"/>
    </location>
</feature>
<dbReference type="Gene3D" id="6.10.250.1310">
    <property type="match status" value="1"/>
</dbReference>
<feature type="region of interest" description="Disordered" evidence="12">
    <location>
        <begin position="2537"/>
        <end position="2558"/>
    </location>
</feature>
<feature type="region of interest" description="Disordered" evidence="12">
    <location>
        <begin position="1661"/>
        <end position="1709"/>
    </location>
</feature>
<dbReference type="Pfam" id="PF00628">
    <property type="entry name" value="PHD"/>
    <property type="match status" value="1"/>
</dbReference>
<name>A0A9D4ZGH7_ADICA</name>
<dbReference type="InterPro" id="IPR014001">
    <property type="entry name" value="Helicase_ATP-bd"/>
</dbReference>
<dbReference type="Gene3D" id="2.40.50.40">
    <property type="match status" value="1"/>
</dbReference>
<evidence type="ECO:0000256" key="11">
    <source>
        <dbReference type="PROSITE-ProRule" id="PRU00146"/>
    </source>
</evidence>
<keyword evidence="2" id="KW-0150">Chloroplast</keyword>
<feature type="domain" description="Chromo" evidence="13">
    <location>
        <begin position="671"/>
        <end position="738"/>
    </location>
</feature>
<evidence type="ECO:0000256" key="6">
    <source>
        <dbReference type="ARBA" id="ARBA00022771"/>
    </source>
</evidence>
<feature type="region of interest" description="Disordered" evidence="12">
    <location>
        <begin position="157"/>
        <end position="210"/>
    </location>
</feature>
<dbReference type="PROSITE" id="PS50013">
    <property type="entry name" value="CHROMO_2"/>
    <property type="match status" value="1"/>
</dbReference>
<feature type="region of interest" description="Disordered" evidence="12">
    <location>
        <begin position="1972"/>
        <end position="2015"/>
    </location>
</feature>
<dbReference type="GO" id="GO:0008270">
    <property type="term" value="F:zinc ion binding"/>
    <property type="evidence" value="ECO:0007669"/>
    <property type="project" value="UniProtKB-KW"/>
</dbReference>
<dbReference type="Pfam" id="PF00176">
    <property type="entry name" value="SNF2-rel_dom"/>
    <property type="match status" value="1"/>
</dbReference>
<proteinExistence type="predicted"/>
<dbReference type="InterPro" id="IPR038718">
    <property type="entry name" value="SNF2-like_sf"/>
</dbReference>
<keyword evidence="2" id="KW-0934">Plastid</keyword>
<feature type="compositionally biased region" description="Basic and acidic residues" evidence="12">
    <location>
        <begin position="1672"/>
        <end position="1700"/>
    </location>
</feature>
<feature type="domain" description="Helicase C-terminal" evidence="16">
    <location>
        <begin position="1142"/>
        <end position="1305"/>
    </location>
</feature>
<dbReference type="Pfam" id="PF25029">
    <property type="entry name" value="MOM1"/>
    <property type="match status" value="1"/>
</dbReference>
<dbReference type="InterPro" id="IPR013083">
    <property type="entry name" value="Znf_RING/FYVE/PHD"/>
</dbReference>
<dbReference type="SUPFAM" id="SSF54160">
    <property type="entry name" value="Chromo domain-like"/>
    <property type="match status" value="2"/>
</dbReference>
<dbReference type="InterPro" id="IPR001965">
    <property type="entry name" value="Znf_PHD"/>
</dbReference>
<keyword evidence="10" id="KW-0539">Nucleus</keyword>
<evidence type="ECO:0000256" key="9">
    <source>
        <dbReference type="ARBA" id="ARBA00022840"/>
    </source>
</evidence>
<feature type="compositionally biased region" description="Polar residues" evidence="12">
    <location>
        <begin position="258"/>
        <end position="275"/>
    </location>
</feature>
<keyword evidence="18" id="KW-1185">Reference proteome</keyword>
<evidence type="ECO:0000259" key="15">
    <source>
        <dbReference type="PROSITE" id="PS51192"/>
    </source>
</evidence>
<dbReference type="InterPro" id="IPR016197">
    <property type="entry name" value="Chromo-like_dom_sf"/>
</dbReference>
<feature type="compositionally biased region" description="Basic and acidic residues" evidence="12">
    <location>
        <begin position="2539"/>
        <end position="2548"/>
    </location>
</feature>
<dbReference type="PROSITE" id="PS51194">
    <property type="entry name" value="HELICASE_CTER"/>
    <property type="match status" value="1"/>
</dbReference>
<dbReference type="Gene3D" id="3.40.50.300">
    <property type="entry name" value="P-loop containing nucleotide triphosphate hydrolases"/>
    <property type="match status" value="1"/>
</dbReference>
<feature type="compositionally biased region" description="Polar residues" evidence="12">
    <location>
        <begin position="2079"/>
        <end position="2095"/>
    </location>
</feature>
<dbReference type="GO" id="GO:0005634">
    <property type="term" value="C:nucleus"/>
    <property type="evidence" value="ECO:0007669"/>
    <property type="project" value="UniProtKB-SubCell"/>
</dbReference>
<evidence type="ECO:0000259" key="14">
    <source>
        <dbReference type="PROSITE" id="PS50016"/>
    </source>
</evidence>
<evidence type="ECO:0000256" key="2">
    <source>
        <dbReference type="ARBA" id="ARBA00022528"/>
    </source>
</evidence>
<evidence type="ECO:0000256" key="8">
    <source>
        <dbReference type="ARBA" id="ARBA00022833"/>
    </source>
</evidence>
<dbReference type="InterPro" id="IPR019787">
    <property type="entry name" value="Znf_PHD-finger"/>
</dbReference>
<dbReference type="CDD" id="cd18793">
    <property type="entry name" value="SF2_C_SNF"/>
    <property type="match status" value="1"/>
</dbReference>
<dbReference type="InterPro" id="IPR049730">
    <property type="entry name" value="SNF2/RAD54-like_C"/>
</dbReference>
<dbReference type="SMART" id="SM00298">
    <property type="entry name" value="CHROMO"/>
    <property type="match status" value="2"/>
</dbReference>
<dbReference type="SMART" id="SM00249">
    <property type="entry name" value="PHD"/>
    <property type="match status" value="1"/>
</dbReference>
<dbReference type="GO" id="GO:0016887">
    <property type="term" value="F:ATP hydrolysis activity"/>
    <property type="evidence" value="ECO:0007669"/>
    <property type="project" value="TreeGrafter"/>
</dbReference>
<evidence type="ECO:0000313" key="18">
    <source>
        <dbReference type="Proteomes" id="UP000886520"/>
    </source>
</evidence>
<dbReference type="GO" id="GO:0003682">
    <property type="term" value="F:chromatin binding"/>
    <property type="evidence" value="ECO:0007669"/>
    <property type="project" value="TreeGrafter"/>
</dbReference>
<feature type="compositionally biased region" description="Basic and acidic residues" evidence="12">
    <location>
        <begin position="360"/>
        <end position="376"/>
    </location>
</feature>
<gene>
    <name evidence="17" type="ORF">GOP47_0011205</name>
</gene>
<feature type="region of interest" description="Disordered" evidence="12">
    <location>
        <begin position="1"/>
        <end position="38"/>
    </location>
</feature>
<dbReference type="GO" id="GO:0140658">
    <property type="term" value="F:ATP-dependent chromatin remodeler activity"/>
    <property type="evidence" value="ECO:0007669"/>
    <property type="project" value="TreeGrafter"/>
</dbReference>
<dbReference type="Gene3D" id="3.30.40.10">
    <property type="entry name" value="Zinc/RING finger domain, C3HC4 (zinc finger)"/>
    <property type="match status" value="1"/>
</dbReference>
<feature type="compositionally biased region" description="Basic and acidic residues" evidence="12">
    <location>
        <begin position="85"/>
        <end position="115"/>
    </location>
</feature>
<comment type="caution">
    <text evidence="17">The sequence shown here is derived from an EMBL/GenBank/DDBJ whole genome shotgun (WGS) entry which is preliminary data.</text>
</comment>
<dbReference type="Pfam" id="PF00271">
    <property type="entry name" value="Helicase_C"/>
    <property type="match status" value="1"/>
</dbReference>
<feature type="region of interest" description="Disordered" evidence="12">
    <location>
        <begin position="495"/>
        <end position="530"/>
    </location>
</feature>
<feature type="region of interest" description="Disordered" evidence="12">
    <location>
        <begin position="68"/>
        <end position="145"/>
    </location>
</feature>
<protein>
    <submittedName>
        <fullName evidence="17">Uncharacterized protein</fullName>
    </submittedName>
</protein>
<evidence type="ECO:0000256" key="7">
    <source>
        <dbReference type="ARBA" id="ARBA00022801"/>
    </source>
</evidence>
<accession>A0A9D4ZGH7</accession>
<dbReference type="SUPFAM" id="SSF57903">
    <property type="entry name" value="FYVE/PHD zinc finger"/>
    <property type="match status" value="1"/>
</dbReference>
<dbReference type="InterPro" id="IPR000330">
    <property type="entry name" value="SNF2_N"/>
</dbReference>
<keyword evidence="3" id="KW-0479">Metal-binding</keyword>
<sequence length="2558" mass="281799">MDQADSPMKYLVHGWRGDEDEDVDVDSSGGSSEEEIDGLKQNARTISTAARQTVDLKQVLDFAETSVQGTSNAGGQECDPSATKSRTERVRTSRDFEQKLKHTVDAKQVDAKNGLKEPGAPGENSGAKGIPRLQPRKFSDGKRLDARRFRDHFAAKLVGSRRANIAEGNGQGEVSNALRDKSVSDGALEPSKGESPQQAGSKEVKDGSIGIEEEGVVLHVNLEVEQEKGVELPCNGECNTANKESFQVFTRKRKQASEGATQNEKVLNQNSNGVQVETIDESSSEPKVAEGSADKPPESPKSNTISGRSKRARKHNRQTDYIPWSDFGRLSAKKSDSHKSVDSATGTENDSKRTGSKGSLENRPEDSTSLSKEIKVSAHPSSSQNLEVDERDGQKDSQNSFSLSVVVEKEHVAQAPTIQIDSSCTTSGKELEVQSNKCARSSIIQDKDDQQASEVDAAEMQDGAAESCYLSNGAMDSAQEMPMQRREVLQNKSVVEHDVDINPTRHPDPKAQEQLTHEAPSTSSRLHSREDSRLLIKEGSEMLNDFSCRQEGVVGVEPPKGMATDNHDSVCNKCKQEGQLICCDGKDCKITFHIDCLDPPLRDAPPNDWYCPRCACKRIFGGMHSVSKGIESIWDVKSVNDGSDRGTAQPEVRVVGDVRQPQAHHGTRAVSDADRIVANALEKGSPNLVCAERLYFVKYKGVAHAHNLWLAESQVSKEAPKLLINYKKQVEQGKAPKWDPEWVKPFRVIGKRKTMLAKLSEVFPTREDGVDVGHCIEWCIKWKNLGYEACTWEPADKTPVDSAFSKKLIADYELRSAKAAQCRHAEDTCTVEAHFNPSMLAEYHQNLSEVIEKLLYRWKKHTSSIVVNEIHQDRMRTAIAFLVCLIEKFAVSKPCCVVVSPLLLGEWKAAFKKWMPNANVVLYGGSKEARNIIQRYEFYNDKGLCTVQIILTSSDTLNLDMENLKELSFEALIIDECQRLKGTKSSKSLRQFASPYRLLLLGEPIKNNTEDYHYILQELAGGKDDTPQEENATLMQLKTLVSKHIVQEAKQESSSPMEFWVPVKMTAFQLQQYCTLLIEKCDSLVRGKRGDIASSPQELLLKLRECCNHPFLVKPGFQESLTYLSAKELLDFGIGASGKLKLLDMMLGEAKSSNKRVLVITQINLRAGKVSLMDVLDDYMRQQFGIDSYERLDGGVEKSKKSAAVQRFNALTSKCFVFLLDRRACGSAIKLRSVNCIVIFDSDWNPQTDIQSLLRMYSPGELEDMRICRFYCTHTVEERVLISARRHSDLDSNHHNFTLALCQKLLRWGASKNFELFDTFSRDKVKPTDEVMYSAAMIDHFLGKGDVQSLDELCAVNSLWETALFPRRANEYSKGLPLFEEKNEELAEEERISATEFWSDLLKDRQVEAPDVQVRELRTRKRVQYHEDSFDVSNTSHASAEEEEESRRKKRKVAEVSDFSTVARGGRSSSVERSPIMGVGVHSPTVENLERSQMSRPVESVDKAPLQRPKPSAGEVAHSPSRVDKNRTGAESKAPSGEPESTDNEAINDPTAAAKAEQQQALLSMKADLDKLCQALQFQADTAGHVEQLLFSVGNFFKLPKEKSLLHAVELSLCWLAAEQQHYCIDRDATLLLAESCFGVQLDKIGTVYAKLEERWKKRLEQGVQQSQGTRGQDKEVTIGGEQDRVDRAPDREPPGEKHGSSQAPTDLGSLEGSHIAAQESSAPGDVQLPTQGVVTSGTRELHQGSAALPLEGQVPVEQVQICSTNQASAPQEPLVEGHNLSLPQQQRNERSQLINVQKNQIAALEQLERKYKQKIKQHYESALAKFPRTASSEEQSKLLEGWRSASNVLSNSFRVIRNNLVKYQYEERGKEHRLPNSVHSIGRNDDFNEESIYKSFPQWLRTAIETGDFESARGLDLVNCAPPNTSQGSLVPNLPDPQPVSLALNIGTNPIVVQGHQGVDLLEPSMHVAPNVQQQRHLHQRQVQDSVLQQQRRPSTIPSDPVYSRGVSSSALQNQHVTQRLPVTYPQPLPVTSAPRPSSPILLPQQVSLSQAPPLPQQPQLVSDIQRGVQIPPRFGPQPSSGNSLTLTLPNEVSQPPAASGALTAAPSSGRVVSGGTSAANRILQSGQQRSNQQYQNDPLAQEFLRLRKEQDKLKTLHESEKDRIKAQFMKELELLSKKYEVMLQEEDSTYSQKASALESNLKKVEMNRRLAEVFRLKNAQEGPALNSVAAGQEFRVQGQNYQQYPTFVPRRSPLTTATAGLQQTSTVATVGGPLFEWPARVPSSSITGAQLAGAFTSPLWHYSQGLTSNIVAGPSPHSVNAVSAVGVLQSRSVLSTSAPGSYIETFRMTSPVNVMQRAPANTAMISTTAVSTSHGQELQGLNVAPVGSFVHGASNLSVGGSLGGIPTSNILPNTSSAMPRGNSTRAVAGSIALDSAAQTLAGAQQDNHLLMGSLSSVPLIPGNTTESHACDALGNESSTPFLANNEEPQGNESRCTISTTQVNNVHANPEAVTTTTFQAQNVQNHVINGLGTTQSRHLNEGQDRGPSDVICLSDDD</sequence>
<organism evidence="17 18">
    <name type="scientific">Adiantum capillus-veneris</name>
    <name type="common">Maidenhair fern</name>
    <dbReference type="NCBI Taxonomy" id="13818"/>
    <lineage>
        <taxon>Eukaryota</taxon>
        <taxon>Viridiplantae</taxon>
        <taxon>Streptophyta</taxon>
        <taxon>Embryophyta</taxon>
        <taxon>Tracheophyta</taxon>
        <taxon>Polypodiopsida</taxon>
        <taxon>Polypodiidae</taxon>
        <taxon>Polypodiales</taxon>
        <taxon>Pteridineae</taxon>
        <taxon>Pteridaceae</taxon>
        <taxon>Vittarioideae</taxon>
        <taxon>Adiantum</taxon>
    </lineage>
</organism>
<dbReference type="SUPFAM" id="SSF52540">
    <property type="entry name" value="P-loop containing nucleoside triphosphate hydrolases"/>
    <property type="match status" value="2"/>
</dbReference>
<evidence type="ECO:0000313" key="17">
    <source>
        <dbReference type="EMBL" id="KAI5073192.1"/>
    </source>
</evidence>
<dbReference type="GO" id="GO:0042393">
    <property type="term" value="F:histone binding"/>
    <property type="evidence" value="ECO:0007669"/>
    <property type="project" value="TreeGrafter"/>
</dbReference>
<dbReference type="CDD" id="cd15532">
    <property type="entry name" value="PHD2_CHD_II"/>
    <property type="match status" value="1"/>
</dbReference>
<evidence type="ECO:0000256" key="10">
    <source>
        <dbReference type="ARBA" id="ARBA00023242"/>
    </source>
</evidence>
<keyword evidence="6 11" id="KW-0863">Zinc-finger</keyword>
<feature type="region of interest" description="Disordered" evidence="12">
    <location>
        <begin position="249"/>
        <end position="403"/>
    </location>
</feature>
<dbReference type="InterPro" id="IPR000953">
    <property type="entry name" value="Chromo/chromo_shadow_dom"/>
</dbReference>
<dbReference type="OrthoDB" id="885191at2759"/>
<dbReference type="GO" id="GO:0000785">
    <property type="term" value="C:chromatin"/>
    <property type="evidence" value="ECO:0007669"/>
    <property type="project" value="TreeGrafter"/>
</dbReference>
<feature type="region of interest" description="Disordered" evidence="12">
    <location>
        <begin position="1428"/>
        <end position="1546"/>
    </location>
</feature>
<dbReference type="Gene3D" id="3.40.50.10810">
    <property type="entry name" value="Tandem AAA-ATPase domain"/>
    <property type="match status" value="1"/>
</dbReference>
<reference evidence="17" key="1">
    <citation type="submission" date="2021-01" db="EMBL/GenBank/DDBJ databases">
        <title>Adiantum capillus-veneris genome.</title>
        <authorList>
            <person name="Fang Y."/>
            <person name="Liao Q."/>
        </authorList>
    </citation>
    <scope>NUCLEOTIDE SEQUENCE</scope>
    <source>
        <strain evidence="17">H3</strain>
        <tissue evidence="17">Leaf</tissue>
    </source>
</reference>
<dbReference type="PROSITE" id="PS51192">
    <property type="entry name" value="HELICASE_ATP_BIND_1"/>
    <property type="match status" value="1"/>
</dbReference>
<keyword evidence="9" id="KW-0067">ATP-binding</keyword>
<evidence type="ECO:0000259" key="13">
    <source>
        <dbReference type="PROSITE" id="PS50013"/>
    </source>
</evidence>
<dbReference type="PANTHER" id="PTHR45623">
    <property type="entry name" value="CHROMODOMAIN-HELICASE-DNA-BINDING PROTEIN 3-RELATED-RELATED"/>
    <property type="match status" value="1"/>
</dbReference>
<keyword evidence="5" id="KW-0547">Nucleotide-binding</keyword>
<feature type="domain" description="PHD-type" evidence="14">
    <location>
        <begin position="568"/>
        <end position="617"/>
    </location>
</feature>
<dbReference type="InterPro" id="IPR001650">
    <property type="entry name" value="Helicase_C-like"/>
</dbReference>
<dbReference type="PANTHER" id="PTHR45623:SF13">
    <property type="entry name" value="HELICASE PROTEIN MOM1"/>
    <property type="match status" value="1"/>
</dbReference>
<dbReference type="PROSITE" id="PS01359">
    <property type="entry name" value="ZF_PHD_1"/>
    <property type="match status" value="1"/>
</dbReference>
<dbReference type="Proteomes" id="UP000886520">
    <property type="component" value="Chromosome 11"/>
</dbReference>
<comment type="subcellular location">
    <subcellularLocation>
        <location evidence="1">Nucleus</location>
    </subcellularLocation>
</comment>
<feature type="compositionally biased region" description="Basic and acidic residues" evidence="12">
    <location>
        <begin position="495"/>
        <end position="511"/>
    </location>
</feature>
<dbReference type="PROSITE" id="PS50016">
    <property type="entry name" value="ZF_PHD_2"/>
    <property type="match status" value="1"/>
</dbReference>